<feature type="compositionally biased region" description="Low complexity" evidence="1">
    <location>
        <begin position="31"/>
        <end position="44"/>
    </location>
</feature>
<comment type="caution">
    <text evidence="4">The sequence shown here is derived from an EMBL/GenBank/DDBJ whole genome shotgun (WGS) entry which is preliminary data.</text>
</comment>
<dbReference type="InterPro" id="IPR011041">
    <property type="entry name" value="Quinoprot_gluc/sorb_DH_b-prop"/>
</dbReference>
<keyword evidence="5" id="KW-1185">Reference proteome</keyword>
<feature type="compositionally biased region" description="Basic and acidic residues" evidence="1">
    <location>
        <begin position="386"/>
        <end position="404"/>
    </location>
</feature>
<dbReference type="InterPro" id="IPR011042">
    <property type="entry name" value="6-blade_b-propeller_TolB-like"/>
</dbReference>
<feature type="signal peptide" evidence="2">
    <location>
        <begin position="1"/>
        <end position="20"/>
    </location>
</feature>
<feature type="chain" id="PRO_5039460414" evidence="2">
    <location>
        <begin position="21"/>
        <end position="404"/>
    </location>
</feature>
<evidence type="ECO:0000259" key="3">
    <source>
        <dbReference type="Pfam" id="PF07995"/>
    </source>
</evidence>
<evidence type="ECO:0000256" key="2">
    <source>
        <dbReference type="SAM" id="SignalP"/>
    </source>
</evidence>
<feature type="region of interest" description="Disordered" evidence="1">
    <location>
        <begin position="24"/>
        <end position="67"/>
    </location>
</feature>
<evidence type="ECO:0000313" key="4">
    <source>
        <dbReference type="EMBL" id="MBI9114660.1"/>
    </source>
</evidence>
<dbReference type="PROSITE" id="PS51257">
    <property type="entry name" value="PROKAR_LIPOPROTEIN"/>
    <property type="match status" value="1"/>
</dbReference>
<dbReference type="SUPFAM" id="SSF50952">
    <property type="entry name" value="Soluble quinoprotein glucose dehydrogenase"/>
    <property type="match status" value="1"/>
</dbReference>
<feature type="domain" description="Glucose/Sorbosone dehydrogenase" evidence="3">
    <location>
        <begin position="86"/>
        <end position="387"/>
    </location>
</feature>
<proteinExistence type="predicted"/>
<dbReference type="Pfam" id="PF07995">
    <property type="entry name" value="GSDH"/>
    <property type="match status" value="1"/>
</dbReference>
<dbReference type="AlphaFoldDB" id="A0A934IBC5"/>
<gene>
    <name evidence="4" type="ORF">JAV76_06495</name>
</gene>
<evidence type="ECO:0000256" key="1">
    <source>
        <dbReference type="SAM" id="MobiDB-lite"/>
    </source>
</evidence>
<dbReference type="PANTHER" id="PTHR19328">
    <property type="entry name" value="HEDGEHOG-INTERACTING PROTEIN"/>
    <property type="match status" value="1"/>
</dbReference>
<dbReference type="EMBL" id="JAEINH010000004">
    <property type="protein sequence ID" value="MBI9114660.1"/>
    <property type="molecule type" value="Genomic_DNA"/>
</dbReference>
<sequence>MRSTRTARVAGVVAVALALAACGGDDDRAAEPTGGSTSAGATTEPAEDAPTDAAGEGDTGEDGDRTVPEVPLVTADVAEVVATGLAAPWGLAELPDGAWLVTERDDRRLLRVTDGSTTPVTGEGADDLAELTVTDGEGGLLGVAVSPTFDEDGLVFLYRTAEGGNQVLRGELQGTRLGALEVILDAVPAAATHDGGQVAFGPDGHLYVSTGDAGSPRLAQNPDSLAGKILRITPDGSAAPGNPIPGSPLWSLGHRNVQGLGWSEDGRMFASELGQNTADELNLVVAGGNYGWPDVEGVGAEASTAAGFVDPLVTWDTAEASPSGLAVTGEGVYLAALQGERLWRVPLAAQGVGQPQSLLEGGTGRVRTVVTGSDGDLYVLTSTTDGRGEPGPDDDRLLRVTVDD</sequence>
<evidence type="ECO:0000313" key="5">
    <source>
        <dbReference type="Proteomes" id="UP000602087"/>
    </source>
</evidence>
<protein>
    <submittedName>
        <fullName evidence="4">PQQ-dependent sugar dehydrogenase</fullName>
    </submittedName>
</protein>
<dbReference type="PANTHER" id="PTHR19328:SF13">
    <property type="entry name" value="HIPL1 PROTEIN"/>
    <property type="match status" value="1"/>
</dbReference>
<dbReference type="RefSeq" id="WP_198733217.1">
    <property type="nucleotide sequence ID" value="NZ_JAEINH010000004.1"/>
</dbReference>
<organism evidence="4 5">
    <name type="scientific">Sanguibacter suaedae</name>
    <dbReference type="NCBI Taxonomy" id="2795737"/>
    <lineage>
        <taxon>Bacteria</taxon>
        <taxon>Bacillati</taxon>
        <taxon>Actinomycetota</taxon>
        <taxon>Actinomycetes</taxon>
        <taxon>Micrococcales</taxon>
        <taxon>Sanguibacteraceae</taxon>
        <taxon>Sanguibacter</taxon>
    </lineage>
</organism>
<name>A0A934IBC5_9MICO</name>
<accession>A0A934IBC5</accession>
<feature type="region of interest" description="Disordered" evidence="1">
    <location>
        <begin position="382"/>
        <end position="404"/>
    </location>
</feature>
<reference evidence="4" key="1">
    <citation type="submission" date="2020-12" db="EMBL/GenBank/DDBJ databases">
        <title>Sanguibacter suaedae sp. nov., isolated from Suaeda aralocaspica.</title>
        <authorList>
            <person name="Ma Q."/>
        </authorList>
    </citation>
    <scope>NUCLEOTIDE SEQUENCE</scope>
    <source>
        <strain evidence="4">YZGR15</strain>
    </source>
</reference>
<dbReference type="InterPro" id="IPR012938">
    <property type="entry name" value="Glc/Sorbosone_DH"/>
</dbReference>
<dbReference type="Gene3D" id="2.120.10.30">
    <property type="entry name" value="TolB, C-terminal domain"/>
    <property type="match status" value="1"/>
</dbReference>
<dbReference type="Proteomes" id="UP000602087">
    <property type="component" value="Unassembled WGS sequence"/>
</dbReference>
<keyword evidence="2" id="KW-0732">Signal</keyword>